<dbReference type="STRING" id="1475481.GCA_000953855_01844"/>
<reference evidence="1" key="1">
    <citation type="submission" date="2015-08" db="EMBL/GenBank/DDBJ databases">
        <title>Complete DNA Sequence of Pseudomonas syringae pv. actinidiae, the Causal Agent of Kiwifruit Canker Disease.</title>
        <authorList>
            <person name="Rikkerink E.H.A."/>
            <person name="Fineran P.C."/>
        </authorList>
    </citation>
    <scope>NUCLEOTIDE SEQUENCE</scope>
    <source>
        <strain evidence="1">SkMP5</strain>
    </source>
</reference>
<evidence type="ECO:0000313" key="1">
    <source>
        <dbReference type="EMBL" id="GAP66501.1"/>
    </source>
</evidence>
<dbReference type="OrthoDB" id="9800082at2"/>
<dbReference type="InterPro" id="IPR010282">
    <property type="entry name" value="Uncharacterised_HutD/Ves"/>
</dbReference>
<proteinExistence type="predicted"/>
<protein>
    <submittedName>
        <fullName evidence="1">HutD</fullName>
    </submittedName>
</protein>
<dbReference type="SUPFAM" id="SSF51182">
    <property type="entry name" value="RmlC-like cupins"/>
    <property type="match status" value="1"/>
</dbReference>
<dbReference type="Proteomes" id="UP000253740">
    <property type="component" value="Unassembled WGS sequence"/>
</dbReference>
<evidence type="ECO:0000313" key="2">
    <source>
        <dbReference type="Proteomes" id="UP000253740"/>
    </source>
</evidence>
<dbReference type="EMBL" id="DF970209">
    <property type="protein sequence ID" value="GAP66501.1"/>
    <property type="molecule type" value="Genomic_DNA"/>
</dbReference>
<dbReference type="RefSeq" id="WP_062537093.1">
    <property type="nucleotide sequence ID" value="NZ_DF970209.1"/>
</dbReference>
<dbReference type="Pfam" id="PF05962">
    <property type="entry name" value="HutD"/>
    <property type="match status" value="1"/>
</dbReference>
<dbReference type="InterPro" id="IPR011051">
    <property type="entry name" value="RmlC_Cupin_sf"/>
</dbReference>
<accession>A0A0K8QP32</accession>
<dbReference type="AlphaFoldDB" id="A0A0K8QP32"/>
<name>A0A0K8QP32_9GAMM</name>
<gene>
    <name evidence="1" type="ORF">MBSD_n1809</name>
</gene>
<keyword evidence="2" id="KW-1185">Reference proteome</keyword>
<sequence>MARLAAIARADIRAAVRADGGVDTVFAAGPDAAAWRWRLAMTRADPGAPCAGPTDAGRLLVPLDADLLLGEAPRERRVPRLGVARLAAGDPARVAPHADPTRVFSLALRDGARGELLARPLLGSMLLFAGPGERWFVYPVAGRATLRSANAVLALEVNAPAWAAFTRDAGERAMLEGNGEIVLARLAADAPVER</sequence>
<organism evidence="1">
    <name type="scientific">Mizugakiibacter sediminis</name>
    <dbReference type="NCBI Taxonomy" id="1475481"/>
    <lineage>
        <taxon>Bacteria</taxon>
        <taxon>Pseudomonadati</taxon>
        <taxon>Pseudomonadota</taxon>
        <taxon>Gammaproteobacteria</taxon>
        <taxon>Lysobacterales</taxon>
        <taxon>Rhodanobacteraceae</taxon>
        <taxon>Mizugakiibacter</taxon>
    </lineage>
</organism>